<name>A0ABS4UBH4_9ACTN</name>
<dbReference type="PANTHER" id="PTHR30461:SF2">
    <property type="entry name" value="SERINE RECOMBINASE PINE-RELATED"/>
    <property type="match status" value="1"/>
</dbReference>
<dbReference type="CDD" id="cd00569">
    <property type="entry name" value="HTH_Hin_like"/>
    <property type="match status" value="1"/>
</dbReference>
<dbReference type="Gene3D" id="3.40.50.1390">
    <property type="entry name" value="Resolvase, N-terminal catalytic domain"/>
    <property type="match status" value="1"/>
</dbReference>
<evidence type="ECO:0000259" key="4">
    <source>
        <dbReference type="PROSITE" id="PS51736"/>
    </source>
</evidence>
<dbReference type="InterPro" id="IPR006120">
    <property type="entry name" value="Resolvase_HTH_dom"/>
</dbReference>
<feature type="domain" description="Resolvase/invertase-type recombinase catalytic" evidence="4">
    <location>
        <begin position="1"/>
        <end position="76"/>
    </location>
</feature>
<dbReference type="SUPFAM" id="SSF46689">
    <property type="entry name" value="Homeodomain-like"/>
    <property type="match status" value="1"/>
</dbReference>
<evidence type="ECO:0000313" key="6">
    <source>
        <dbReference type="Proteomes" id="UP000755585"/>
    </source>
</evidence>
<dbReference type="RefSeq" id="WP_209692228.1">
    <property type="nucleotide sequence ID" value="NZ_BAAAVU010000028.1"/>
</dbReference>
<evidence type="ECO:0000313" key="5">
    <source>
        <dbReference type="EMBL" id="MBP2348992.1"/>
    </source>
</evidence>
<dbReference type="InterPro" id="IPR036162">
    <property type="entry name" value="Resolvase-like_N_sf"/>
</dbReference>
<proteinExistence type="inferred from homology"/>
<reference evidence="5 6" key="1">
    <citation type="submission" date="2021-03" db="EMBL/GenBank/DDBJ databases">
        <title>Sequencing the genomes of 1000 actinobacteria strains.</title>
        <authorList>
            <person name="Klenk H.-P."/>
        </authorList>
    </citation>
    <scope>NUCLEOTIDE SEQUENCE [LARGE SCALE GENOMIC DNA]</scope>
    <source>
        <strain evidence="5 6">DSM 18824</strain>
    </source>
</reference>
<dbReference type="InterPro" id="IPR009057">
    <property type="entry name" value="Homeodomain-like_sf"/>
</dbReference>
<keyword evidence="3" id="KW-0233">DNA recombination</keyword>
<comment type="caution">
    <text evidence="5">The sequence shown here is derived from an EMBL/GenBank/DDBJ whole genome shotgun (WGS) entry which is preliminary data.</text>
</comment>
<dbReference type="SUPFAM" id="SSF53041">
    <property type="entry name" value="Resolvase-like"/>
    <property type="match status" value="1"/>
</dbReference>
<dbReference type="EMBL" id="JAGINT010000001">
    <property type="protein sequence ID" value="MBP2348992.1"/>
    <property type="molecule type" value="Genomic_DNA"/>
</dbReference>
<dbReference type="Pfam" id="PF00239">
    <property type="entry name" value="Resolvase"/>
    <property type="match status" value="1"/>
</dbReference>
<evidence type="ECO:0000256" key="2">
    <source>
        <dbReference type="ARBA" id="ARBA00023125"/>
    </source>
</evidence>
<sequence length="136" mass="14954">MTTRLDRLGRSTKHLAQLAVELQGREIGLRMLHQGIDTTTAVGRLFFHLLAAIAEFEHELIKERTVDGLEGAWSRGRDGGRKPTLTPAAVRQAQAMYDSGEHTVEQIAAAFKTTRPTICRALDPATIGKKPSEPQP</sequence>
<dbReference type="Proteomes" id="UP000755585">
    <property type="component" value="Unassembled WGS sequence"/>
</dbReference>
<dbReference type="Pfam" id="PF02796">
    <property type="entry name" value="HTH_7"/>
    <property type="match status" value="1"/>
</dbReference>
<dbReference type="PANTHER" id="PTHR30461">
    <property type="entry name" value="DNA-INVERTASE FROM LAMBDOID PROPHAGE"/>
    <property type="match status" value="1"/>
</dbReference>
<protein>
    <submittedName>
        <fullName evidence="5">DNA invertase Pin-like site-specific DNA recombinase</fullName>
    </submittedName>
</protein>
<organism evidence="5 6">
    <name type="scientific">Kribbella aluminosa</name>
    <dbReference type="NCBI Taxonomy" id="416017"/>
    <lineage>
        <taxon>Bacteria</taxon>
        <taxon>Bacillati</taxon>
        <taxon>Actinomycetota</taxon>
        <taxon>Actinomycetes</taxon>
        <taxon>Propionibacteriales</taxon>
        <taxon>Kribbellaceae</taxon>
        <taxon>Kribbella</taxon>
    </lineage>
</organism>
<accession>A0ABS4UBH4</accession>
<dbReference type="InterPro" id="IPR006119">
    <property type="entry name" value="Resolv_N"/>
</dbReference>
<gene>
    <name evidence="5" type="ORF">JOF29_000075</name>
</gene>
<dbReference type="Gene3D" id="1.10.10.60">
    <property type="entry name" value="Homeodomain-like"/>
    <property type="match status" value="1"/>
</dbReference>
<keyword evidence="6" id="KW-1185">Reference proteome</keyword>
<evidence type="ECO:0000256" key="1">
    <source>
        <dbReference type="ARBA" id="ARBA00009913"/>
    </source>
</evidence>
<evidence type="ECO:0000256" key="3">
    <source>
        <dbReference type="ARBA" id="ARBA00023172"/>
    </source>
</evidence>
<dbReference type="PROSITE" id="PS51736">
    <property type="entry name" value="RECOMBINASES_3"/>
    <property type="match status" value="1"/>
</dbReference>
<keyword evidence="2" id="KW-0238">DNA-binding</keyword>
<comment type="similarity">
    <text evidence="1">Belongs to the site-specific recombinase resolvase family.</text>
</comment>
<dbReference type="CDD" id="cd03768">
    <property type="entry name" value="SR_ResInv"/>
    <property type="match status" value="1"/>
</dbReference>
<dbReference type="InterPro" id="IPR050639">
    <property type="entry name" value="SSR_resolvase"/>
</dbReference>